<dbReference type="Proteomes" id="UP000000536">
    <property type="component" value="Chromosome"/>
</dbReference>
<gene>
    <name evidence="1" type="ordered locus">TK0118</name>
</gene>
<proteinExistence type="predicted"/>
<evidence type="ECO:0000313" key="2">
    <source>
        <dbReference type="Proteomes" id="UP000000536"/>
    </source>
</evidence>
<dbReference type="AlphaFoldDB" id="Q5JFG6"/>
<name>Q5JFG6_THEKO</name>
<dbReference type="EnsemblBacteria" id="BAD84307">
    <property type="protein sequence ID" value="BAD84307"/>
    <property type="gene ID" value="TK0118"/>
</dbReference>
<dbReference type="InParanoid" id="Q5JFG6"/>
<dbReference type="PATRIC" id="fig|69014.16.peg.118"/>
<evidence type="ECO:0000313" key="1">
    <source>
        <dbReference type="EMBL" id="BAD84307.1"/>
    </source>
</evidence>
<reference evidence="1 2" key="1">
    <citation type="journal article" date="2005" name="Genome Res.">
        <title>Complete genome sequence of the hyperthermophilic archaeon Thermococcus kodakaraensis KOD1 and comparison with Pyrococcus genomes.</title>
        <authorList>
            <person name="Fukui T."/>
            <person name="Atomi H."/>
            <person name="Kanai T."/>
            <person name="Matsumi R."/>
            <person name="Fujiwara S."/>
            <person name="Imanaka T."/>
        </authorList>
    </citation>
    <scope>NUCLEOTIDE SEQUENCE [LARGE SCALE GENOMIC DNA]</scope>
    <source>
        <strain evidence="2">ATCC BAA-918 / JCM 12380 / KOD1</strain>
    </source>
</reference>
<organism evidence="1 2">
    <name type="scientific">Thermococcus kodakarensis (strain ATCC BAA-918 / JCM 12380 / KOD1)</name>
    <name type="common">Pyrococcus kodakaraensis (strain KOD1)</name>
    <dbReference type="NCBI Taxonomy" id="69014"/>
    <lineage>
        <taxon>Archaea</taxon>
        <taxon>Methanobacteriati</taxon>
        <taxon>Methanobacteriota</taxon>
        <taxon>Thermococci</taxon>
        <taxon>Thermococcales</taxon>
        <taxon>Thermococcaceae</taxon>
        <taxon>Thermococcus</taxon>
    </lineage>
</organism>
<protein>
    <submittedName>
        <fullName evidence="1">Uncharacterized protein</fullName>
    </submittedName>
</protein>
<sequence>MDVTLRVRVPEGIDEKLVGEMAEIFARAQALRMLASSKGKVRPERASWGELREYLQEYRDFSGQ</sequence>
<dbReference type="HOGENOM" id="CLU_2857291_0_0_2"/>
<accession>Q5JFG6</accession>
<keyword evidence="2" id="KW-1185">Reference proteome</keyword>
<dbReference type="KEGG" id="tko:TK0118"/>
<dbReference type="EMBL" id="AP006878">
    <property type="protein sequence ID" value="BAD84307.1"/>
    <property type="molecule type" value="Genomic_DNA"/>
</dbReference>
<dbReference type="STRING" id="69014.TK0118"/>